<dbReference type="Proteomes" id="UP000834106">
    <property type="component" value="Chromosome 2"/>
</dbReference>
<feature type="region of interest" description="Disordered" evidence="1">
    <location>
        <begin position="172"/>
        <end position="193"/>
    </location>
</feature>
<sequence length="193" mass="21908">MVPKIWCCGEANQRPGLWCRRDQTKDLESSFPSKPHDASSVDVLVLGIGADGFDDLYLGVVSPPFQSFDDEFWKLNNDKSQDSELIEPKKKREYVFPQGSILGPSTVDSKEIQLVQNLPSSAEKVGEKQCDRVMKRVRECDRTSSSEGTHVQRLVFYFREAFYEKIDRETGRITPKGLGKKSEDPLEALKCQD</sequence>
<protein>
    <submittedName>
        <fullName evidence="2">Uncharacterized protein</fullName>
    </submittedName>
</protein>
<proteinExistence type="predicted"/>
<evidence type="ECO:0000313" key="3">
    <source>
        <dbReference type="Proteomes" id="UP000834106"/>
    </source>
</evidence>
<keyword evidence="3" id="KW-1185">Reference proteome</keyword>
<organism evidence="2 3">
    <name type="scientific">Fraxinus pennsylvanica</name>
    <dbReference type="NCBI Taxonomy" id="56036"/>
    <lineage>
        <taxon>Eukaryota</taxon>
        <taxon>Viridiplantae</taxon>
        <taxon>Streptophyta</taxon>
        <taxon>Embryophyta</taxon>
        <taxon>Tracheophyta</taxon>
        <taxon>Spermatophyta</taxon>
        <taxon>Magnoliopsida</taxon>
        <taxon>eudicotyledons</taxon>
        <taxon>Gunneridae</taxon>
        <taxon>Pentapetalae</taxon>
        <taxon>asterids</taxon>
        <taxon>lamiids</taxon>
        <taxon>Lamiales</taxon>
        <taxon>Oleaceae</taxon>
        <taxon>Oleeae</taxon>
        <taxon>Fraxinus</taxon>
    </lineage>
</organism>
<accession>A0AAD1YTH7</accession>
<dbReference type="EMBL" id="OU503037">
    <property type="protein sequence ID" value="CAI9755991.1"/>
    <property type="molecule type" value="Genomic_DNA"/>
</dbReference>
<dbReference type="AlphaFoldDB" id="A0AAD1YTH7"/>
<reference evidence="2" key="1">
    <citation type="submission" date="2023-05" db="EMBL/GenBank/DDBJ databases">
        <authorList>
            <person name="Huff M."/>
        </authorList>
    </citation>
    <scope>NUCLEOTIDE SEQUENCE</scope>
</reference>
<name>A0AAD1YTH7_9LAMI</name>
<gene>
    <name evidence="2" type="ORF">FPE_LOCUS3421</name>
</gene>
<evidence type="ECO:0000256" key="1">
    <source>
        <dbReference type="SAM" id="MobiDB-lite"/>
    </source>
</evidence>
<evidence type="ECO:0000313" key="2">
    <source>
        <dbReference type="EMBL" id="CAI9755991.1"/>
    </source>
</evidence>